<sequence length="212" mass="24152">MTNLQYKQAALATLKGKWLTALSISIVYFLIFALAASRMSFDQDNLDSMLRFVALNIVVTIVLAPVTVGRTISYLRLVRGETAGIGTLFEGFASVRFYLKVMAAYTMVTLLVYLGSFLVVPAIYFYLMYRLVPFLLVDRPDLSFFQVLGESRRMMYGHKWRLVKLYLSFIIWGILALLSTVGVVLLTPYFDTTMAHFYEQLKKEQQTATRSA</sequence>
<accession>A0ABT6R051</accession>
<keyword evidence="3" id="KW-1185">Reference proteome</keyword>
<dbReference type="EMBL" id="JASBQV010000004">
    <property type="protein sequence ID" value="MDI3234316.1"/>
    <property type="molecule type" value="Genomic_DNA"/>
</dbReference>
<reference evidence="2 3" key="1">
    <citation type="submission" date="2023-04" db="EMBL/GenBank/DDBJ databases">
        <title>Antarctic isolates genomes.</title>
        <authorList>
            <person name="Dimov S.G."/>
        </authorList>
    </citation>
    <scope>NUCLEOTIDE SEQUENCE [LARGE SCALE GENOMIC DNA]</scope>
    <source>
        <strain evidence="2 3">AL19</strain>
    </source>
</reference>
<evidence type="ECO:0000313" key="3">
    <source>
        <dbReference type="Proteomes" id="UP001243286"/>
    </source>
</evidence>
<feature type="transmembrane region" description="Helical" evidence="1">
    <location>
        <begin position="18"/>
        <end position="37"/>
    </location>
</feature>
<dbReference type="InterPro" id="IPR010380">
    <property type="entry name" value="DUF975"/>
</dbReference>
<dbReference type="Pfam" id="PF06161">
    <property type="entry name" value="DUF975"/>
    <property type="match status" value="1"/>
</dbReference>
<proteinExistence type="predicted"/>
<feature type="transmembrane region" description="Helical" evidence="1">
    <location>
        <begin position="102"/>
        <end position="127"/>
    </location>
</feature>
<gene>
    <name evidence="2" type="ORF">QK289_04785</name>
</gene>
<keyword evidence="1" id="KW-0812">Transmembrane</keyword>
<comment type="caution">
    <text evidence="2">The sequence shown here is derived from an EMBL/GenBank/DDBJ whole genome shotgun (WGS) entry which is preliminary data.</text>
</comment>
<dbReference type="PANTHER" id="PTHR40076:SF1">
    <property type="entry name" value="MEMBRANE PROTEIN"/>
    <property type="match status" value="1"/>
</dbReference>
<feature type="transmembrane region" description="Helical" evidence="1">
    <location>
        <begin position="49"/>
        <end position="68"/>
    </location>
</feature>
<evidence type="ECO:0000256" key="1">
    <source>
        <dbReference type="SAM" id="Phobius"/>
    </source>
</evidence>
<organism evidence="2 3">
    <name type="scientific">Exiguobacterium antarcticum</name>
    <dbReference type="NCBI Taxonomy" id="132920"/>
    <lineage>
        <taxon>Bacteria</taxon>
        <taxon>Bacillati</taxon>
        <taxon>Bacillota</taxon>
        <taxon>Bacilli</taxon>
        <taxon>Bacillales</taxon>
        <taxon>Bacillales Family XII. Incertae Sedis</taxon>
        <taxon>Exiguobacterium</taxon>
    </lineage>
</organism>
<protein>
    <submittedName>
        <fullName evidence="2">DUF975 family protein</fullName>
    </submittedName>
</protein>
<keyword evidence="1" id="KW-1133">Transmembrane helix</keyword>
<dbReference type="PANTHER" id="PTHR40076">
    <property type="entry name" value="MEMBRANE PROTEIN-RELATED"/>
    <property type="match status" value="1"/>
</dbReference>
<dbReference type="Proteomes" id="UP001243286">
    <property type="component" value="Unassembled WGS sequence"/>
</dbReference>
<evidence type="ECO:0000313" key="2">
    <source>
        <dbReference type="EMBL" id="MDI3234316.1"/>
    </source>
</evidence>
<feature type="transmembrane region" description="Helical" evidence="1">
    <location>
        <begin position="162"/>
        <end position="190"/>
    </location>
</feature>
<name>A0ABT6R051_9BACL</name>
<keyword evidence="1" id="KW-0472">Membrane</keyword>
<dbReference type="RefSeq" id="WP_014970118.1">
    <property type="nucleotide sequence ID" value="NZ_JANJYY010000018.1"/>
</dbReference>